<name>A0A9N7VKU2_PLEPL</name>
<dbReference type="AlphaFoldDB" id="A0A9N7VKU2"/>
<keyword evidence="3" id="KW-1185">Reference proteome</keyword>
<evidence type="ECO:0000313" key="3">
    <source>
        <dbReference type="Proteomes" id="UP001153269"/>
    </source>
</evidence>
<evidence type="ECO:0000256" key="1">
    <source>
        <dbReference type="SAM" id="MobiDB-lite"/>
    </source>
</evidence>
<gene>
    <name evidence="2" type="ORF">PLEPLA_LOCUS37880</name>
</gene>
<dbReference type="Proteomes" id="UP001153269">
    <property type="component" value="Unassembled WGS sequence"/>
</dbReference>
<feature type="region of interest" description="Disordered" evidence="1">
    <location>
        <begin position="104"/>
        <end position="146"/>
    </location>
</feature>
<accession>A0A9N7VKU2</accession>
<sequence>MIWQTEQHRRGHVLSMEITLRHRAPLAGSFSRSRRELLTCPNVSLAFSHTPAAGGEWRAWQRLTTIKILQSPPFPCRHKHTANHTNPGIIKELWRGRGYDSGGAGQMAKTLGHGEKKKFGLKSEPSAPRKVYGGGSLVSRSRCSTG</sequence>
<protein>
    <submittedName>
        <fullName evidence="2">Uncharacterized protein</fullName>
    </submittedName>
</protein>
<organism evidence="2 3">
    <name type="scientific">Pleuronectes platessa</name>
    <name type="common">European plaice</name>
    <dbReference type="NCBI Taxonomy" id="8262"/>
    <lineage>
        <taxon>Eukaryota</taxon>
        <taxon>Metazoa</taxon>
        <taxon>Chordata</taxon>
        <taxon>Craniata</taxon>
        <taxon>Vertebrata</taxon>
        <taxon>Euteleostomi</taxon>
        <taxon>Actinopterygii</taxon>
        <taxon>Neopterygii</taxon>
        <taxon>Teleostei</taxon>
        <taxon>Neoteleostei</taxon>
        <taxon>Acanthomorphata</taxon>
        <taxon>Carangaria</taxon>
        <taxon>Pleuronectiformes</taxon>
        <taxon>Pleuronectoidei</taxon>
        <taxon>Pleuronectidae</taxon>
        <taxon>Pleuronectes</taxon>
    </lineage>
</organism>
<evidence type="ECO:0000313" key="2">
    <source>
        <dbReference type="EMBL" id="CAB1450191.1"/>
    </source>
</evidence>
<proteinExistence type="predicted"/>
<dbReference type="EMBL" id="CADEAL010004045">
    <property type="protein sequence ID" value="CAB1450191.1"/>
    <property type="molecule type" value="Genomic_DNA"/>
</dbReference>
<comment type="caution">
    <text evidence="2">The sequence shown here is derived from an EMBL/GenBank/DDBJ whole genome shotgun (WGS) entry which is preliminary data.</text>
</comment>
<reference evidence="2" key="1">
    <citation type="submission" date="2020-03" db="EMBL/GenBank/DDBJ databases">
        <authorList>
            <person name="Weist P."/>
        </authorList>
    </citation>
    <scope>NUCLEOTIDE SEQUENCE</scope>
</reference>